<accession>A0A4C1YFK7</accession>
<evidence type="ECO:0000256" key="1">
    <source>
        <dbReference type="SAM" id="MobiDB-lite"/>
    </source>
</evidence>
<dbReference type="EMBL" id="BGZK01001166">
    <property type="protein sequence ID" value="GBP73227.1"/>
    <property type="molecule type" value="Genomic_DNA"/>
</dbReference>
<protein>
    <submittedName>
        <fullName evidence="2">Uncharacterized protein</fullName>
    </submittedName>
</protein>
<feature type="region of interest" description="Disordered" evidence="1">
    <location>
        <begin position="68"/>
        <end position="88"/>
    </location>
</feature>
<keyword evidence="3" id="KW-1185">Reference proteome</keyword>
<sequence>MADVAKLATKLQSTLNAPTQNRTSSYRSLKSLKNFSEQPSFRSNMNARGHPLFSSRYRLKLKTQQSIRPLSGSNAVAPGSNATRSATEPPALMPGIYCGFNKIRCSYESCRFPFQQPRSAGSLCGQTLTRTAFNRKCGLESATYISCSFSSHFPDDVELSKSGEVSEDELSEDELEDEYKDDNLEDNLDENNRVYSGNLSSHMYLFYLTIFT</sequence>
<organism evidence="2 3">
    <name type="scientific">Eumeta variegata</name>
    <name type="common">Bagworm moth</name>
    <name type="synonym">Eumeta japonica</name>
    <dbReference type="NCBI Taxonomy" id="151549"/>
    <lineage>
        <taxon>Eukaryota</taxon>
        <taxon>Metazoa</taxon>
        <taxon>Ecdysozoa</taxon>
        <taxon>Arthropoda</taxon>
        <taxon>Hexapoda</taxon>
        <taxon>Insecta</taxon>
        <taxon>Pterygota</taxon>
        <taxon>Neoptera</taxon>
        <taxon>Endopterygota</taxon>
        <taxon>Lepidoptera</taxon>
        <taxon>Glossata</taxon>
        <taxon>Ditrysia</taxon>
        <taxon>Tineoidea</taxon>
        <taxon>Psychidae</taxon>
        <taxon>Oiketicinae</taxon>
        <taxon>Eumeta</taxon>
    </lineage>
</organism>
<proteinExistence type="predicted"/>
<dbReference type="AlphaFoldDB" id="A0A4C1YFK7"/>
<comment type="caution">
    <text evidence="2">The sequence shown here is derived from an EMBL/GenBank/DDBJ whole genome shotgun (WGS) entry which is preliminary data.</text>
</comment>
<evidence type="ECO:0000313" key="3">
    <source>
        <dbReference type="Proteomes" id="UP000299102"/>
    </source>
</evidence>
<name>A0A4C1YFK7_EUMVA</name>
<feature type="compositionally biased region" description="Polar residues" evidence="1">
    <location>
        <begin position="68"/>
        <end position="86"/>
    </location>
</feature>
<dbReference type="Proteomes" id="UP000299102">
    <property type="component" value="Unassembled WGS sequence"/>
</dbReference>
<evidence type="ECO:0000313" key="2">
    <source>
        <dbReference type="EMBL" id="GBP73227.1"/>
    </source>
</evidence>
<gene>
    <name evidence="2" type="ORF">EVAR_100582_1</name>
</gene>
<reference evidence="2 3" key="1">
    <citation type="journal article" date="2019" name="Commun. Biol.">
        <title>The bagworm genome reveals a unique fibroin gene that provides high tensile strength.</title>
        <authorList>
            <person name="Kono N."/>
            <person name="Nakamura H."/>
            <person name="Ohtoshi R."/>
            <person name="Tomita M."/>
            <person name="Numata K."/>
            <person name="Arakawa K."/>
        </authorList>
    </citation>
    <scope>NUCLEOTIDE SEQUENCE [LARGE SCALE GENOMIC DNA]</scope>
</reference>